<dbReference type="PANTHER" id="PTHR45779:SF7">
    <property type="entry name" value="PEPTIDYLPROLYL ISOMERASE"/>
    <property type="match status" value="1"/>
</dbReference>
<evidence type="ECO:0000313" key="9">
    <source>
        <dbReference type="Proteomes" id="UP000298471"/>
    </source>
</evidence>
<dbReference type="InterPro" id="IPR001179">
    <property type="entry name" value="PPIase_FKBP_dom"/>
</dbReference>
<feature type="domain" description="PPIase FKBP-type" evidence="7">
    <location>
        <begin position="81"/>
        <end position="170"/>
    </location>
</feature>
<dbReference type="InterPro" id="IPR044609">
    <property type="entry name" value="FKBP2/11"/>
</dbReference>
<dbReference type="RefSeq" id="WP_135398941.1">
    <property type="nucleotide sequence ID" value="NZ_SRMB01000007.1"/>
</dbReference>
<dbReference type="EC" id="5.2.1.8" evidence="5"/>
<dbReference type="PANTHER" id="PTHR45779">
    <property type="entry name" value="PEPTIDYLPROLYL ISOMERASE"/>
    <property type="match status" value="1"/>
</dbReference>
<evidence type="ECO:0000256" key="1">
    <source>
        <dbReference type="ARBA" id="ARBA00000971"/>
    </source>
</evidence>
<evidence type="ECO:0000256" key="5">
    <source>
        <dbReference type="RuleBase" id="RU003915"/>
    </source>
</evidence>
<dbReference type="PROSITE" id="PS51257">
    <property type="entry name" value="PROKAR_LIPOPROTEIN"/>
    <property type="match status" value="1"/>
</dbReference>
<evidence type="ECO:0000313" key="8">
    <source>
        <dbReference type="EMBL" id="TGE21135.1"/>
    </source>
</evidence>
<keyword evidence="6" id="KW-0732">Signal</keyword>
<dbReference type="Gene3D" id="3.10.50.40">
    <property type="match status" value="1"/>
</dbReference>
<gene>
    <name evidence="8" type="ORF">E5K02_24295</name>
</gene>
<comment type="similarity">
    <text evidence="5">Belongs to the FKBP-type PPIase family.</text>
</comment>
<protein>
    <recommendedName>
        <fullName evidence="5">Peptidyl-prolyl cis-trans isomerase</fullName>
        <ecNumber evidence="5">5.2.1.8</ecNumber>
    </recommendedName>
</protein>
<dbReference type="FunFam" id="3.10.50.40:FF:000006">
    <property type="entry name" value="Peptidyl-prolyl cis-trans isomerase"/>
    <property type="match status" value="1"/>
</dbReference>
<dbReference type="Proteomes" id="UP000298471">
    <property type="component" value="Unassembled WGS sequence"/>
</dbReference>
<feature type="signal peptide" evidence="6">
    <location>
        <begin position="1"/>
        <end position="29"/>
    </location>
</feature>
<comment type="caution">
    <text evidence="8">The sequence shown here is derived from an EMBL/GenBank/DDBJ whole genome shotgun (WGS) entry which is preliminary data.</text>
</comment>
<keyword evidence="2 4" id="KW-0697">Rotamase</keyword>
<accession>A0A4Z0PUG3</accession>
<feature type="chain" id="PRO_5021469486" description="Peptidyl-prolyl cis-trans isomerase" evidence="6">
    <location>
        <begin position="30"/>
        <end position="170"/>
    </location>
</feature>
<evidence type="ECO:0000256" key="4">
    <source>
        <dbReference type="PROSITE-ProRule" id="PRU00277"/>
    </source>
</evidence>
<keyword evidence="3 4" id="KW-0413">Isomerase</keyword>
<evidence type="ECO:0000256" key="2">
    <source>
        <dbReference type="ARBA" id="ARBA00023110"/>
    </source>
</evidence>
<dbReference type="SUPFAM" id="SSF54534">
    <property type="entry name" value="FKBP-like"/>
    <property type="match status" value="1"/>
</dbReference>
<dbReference type="PROSITE" id="PS50059">
    <property type="entry name" value="FKBP_PPIASE"/>
    <property type="match status" value="1"/>
</dbReference>
<evidence type="ECO:0000256" key="3">
    <source>
        <dbReference type="ARBA" id="ARBA00023235"/>
    </source>
</evidence>
<comment type="catalytic activity">
    <reaction evidence="1 4 5">
        <text>[protein]-peptidylproline (omega=180) = [protein]-peptidylproline (omega=0)</text>
        <dbReference type="Rhea" id="RHEA:16237"/>
        <dbReference type="Rhea" id="RHEA-COMP:10747"/>
        <dbReference type="Rhea" id="RHEA-COMP:10748"/>
        <dbReference type="ChEBI" id="CHEBI:83833"/>
        <dbReference type="ChEBI" id="CHEBI:83834"/>
        <dbReference type="EC" id="5.2.1.8"/>
    </reaction>
</comment>
<dbReference type="Pfam" id="PF00254">
    <property type="entry name" value="FKBP_C"/>
    <property type="match status" value="1"/>
</dbReference>
<name>A0A4Z0PUG3_9BACT</name>
<organism evidence="8 9">
    <name type="scientific">Hymenobacter metallicola</name>
    <dbReference type="NCBI Taxonomy" id="2563114"/>
    <lineage>
        <taxon>Bacteria</taxon>
        <taxon>Pseudomonadati</taxon>
        <taxon>Bacteroidota</taxon>
        <taxon>Cytophagia</taxon>
        <taxon>Cytophagales</taxon>
        <taxon>Hymenobacteraceae</taxon>
        <taxon>Hymenobacter</taxon>
    </lineage>
</organism>
<evidence type="ECO:0000256" key="6">
    <source>
        <dbReference type="SAM" id="SignalP"/>
    </source>
</evidence>
<dbReference type="GO" id="GO:0003755">
    <property type="term" value="F:peptidyl-prolyl cis-trans isomerase activity"/>
    <property type="evidence" value="ECO:0007669"/>
    <property type="project" value="UniProtKB-UniRule"/>
</dbReference>
<proteinExistence type="inferred from homology"/>
<sequence>MLQASFRRLFSNPLLIVLLSAVGFLTACGADDVEYKDYGPIDEAIIKQYITDQKLVGAQRQNSGLYLVPITTTTGMQPTAGQLVSVLYTGTLLDGTVFDASSRNGNKPFSFTLGRGEVIRGWDEGIGLLKKGEKATLLIPSQLAYGARGAGAAVPANAVLRFDVELVDIK</sequence>
<dbReference type="EMBL" id="SRMB01000007">
    <property type="protein sequence ID" value="TGE21135.1"/>
    <property type="molecule type" value="Genomic_DNA"/>
</dbReference>
<dbReference type="InterPro" id="IPR046357">
    <property type="entry name" value="PPIase_dom_sf"/>
</dbReference>
<keyword evidence="9" id="KW-1185">Reference proteome</keyword>
<reference evidence="8 9" key="1">
    <citation type="submission" date="2019-04" db="EMBL/GenBank/DDBJ databases">
        <authorList>
            <person name="Feng G."/>
            <person name="Zhang J."/>
            <person name="Zhu H."/>
        </authorList>
    </citation>
    <scope>NUCLEOTIDE SEQUENCE [LARGE SCALE GENOMIC DNA]</scope>
    <source>
        <strain evidence="8 9">9PBR-1</strain>
    </source>
</reference>
<dbReference type="AlphaFoldDB" id="A0A4Z0PUG3"/>
<dbReference type="OrthoDB" id="9814548at2"/>
<evidence type="ECO:0000259" key="7">
    <source>
        <dbReference type="PROSITE" id="PS50059"/>
    </source>
</evidence>